<dbReference type="RefSeq" id="WP_264653692.1">
    <property type="nucleotide sequence ID" value="NZ_JAOQNN010000001.1"/>
</dbReference>
<accession>A0AAW5TFZ4</accession>
<reference evidence="1" key="1">
    <citation type="submission" date="2023-08" db="EMBL/GenBank/DDBJ databases">
        <title>Genomic analyses of the natural microbiome of Caenorhabditis elegans.</title>
        <authorList>
            <person name="Samuel B."/>
        </authorList>
    </citation>
    <scope>NUCLEOTIDE SEQUENCE</scope>
    <source>
        <strain evidence="1">BIGb0220</strain>
    </source>
</reference>
<organism evidence="1 2">
    <name type="scientific">Lactococcus lactis</name>
    <dbReference type="NCBI Taxonomy" id="1358"/>
    <lineage>
        <taxon>Bacteria</taxon>
        <taxon>Bacillati</taxon>
        <taxon>Bacillota</taxon>
        <taxon>Bacilli</taxon>
        <taxon>Lactobacillales</taxon>
        <taxon>Streptococcaceae</taxon>
        <taxon>Lactococcus</taxon>
    </lineage>
</organism>
<protein>
    <recommendedName>
        <fullName evidence="3">DUF771 domain-containing protein</fullName>
    </recommendedName>
</protein>
<dbReference type="Proteomes" id="UP001207687">
    <property type="component" value="Unassembled WGS sequence"/>
</dbReference>
<dbReference type="EMBL" id="JAOQNN010000001">
    <property type="protein sequence ID" value="MCW2279904.1"/>
    <property type="molecule type" value="Genomic_DNA"/>
</dbReference>
<dbReference type="AlphaFoldDB" id="A0AAW5TFZ4"/>
<gene>
    <name evidence="1" type="ORF">M2256_000362</name>
</gene>
<evidence type="ECO:0000313" key="1">
    <source>
        <dbReference type="EMBL" id="MCW2279904.1"/>
    </source>
</evidence>
<name>A0AAW5TFZ4_9LACT</name>
<sequence length="117" mass="13247">MEITVEGLPLDAYIQKKVAEEVAKIAVVPQVSDGFLKGKEAWIWLSEYTGMGRDNLMRKIIKNSAFRTSIDISKNPDTGWVIFPQNRTGGSSGYKFNRKKAIEWLNRKGFVLNAVLR</sequence>
<evidence type="ECO:0000313" key="2">
    <source>
        <dbReference type="Proteomes" id="UP001207687"/>
    </source>
</evidence>
<proteinExistence type="predicted"/>
<evidence type="ECO:0008006" key="3">
    <source>
        <dbReference type="Google" id="ProtNLM"/>
    </source>
</evidence>
<comment type="caution">
    <text evidence="1">The sequence shown here is derived from an EMBL/GenBank/DDBJ whole genome shotgun (WGS) entry which is preliminary data.</text>
</comment>